<keyword evidence="2" id="KW-1185">Reference proteome</keyword>
<dbReference type="AlphaFoldDB" id="A0A2Z4IRF6"/>
<dbReference type="Gene3D" id="3.20.20.70">
    <property type="entry name" value="Aldolase class I"/>
    <property type="match status" value="1"/>
</dbReference>
<dbReference type="EMBL" id="CP030041">
    <property type="protein sequence ID" value="AWW32873.1"/>
    <property type="molecule type" value="Genomic_DNA"/>
</dbReference>
<dbReference type="SUPFAM" id="SSF51445">
    <property type="entry name" value="(Trans)glycosidases"/>
    <property type="match status" value="1"/>
</dbReference>
<reference evidence="1 2" key="1">
    <citation type="submission" date="2018-06" db="EMBL/GenBank/DDBJ databases">
        <title>Echinicola strongylocentroti sp. nov., isolated from a sea urchin Strongylocentrotus intermedius.</title>
        <authorList>
            <person name="Bae S.S."/>
        </authorList>
    </citation>
    <scope>NUCLEOTIDE SEQUENCE [LARGE SCALE GENOMIC DNA]</scope>
    <source>
        <strain evidence="1 2">MEBiC08714</strain>
    </source>
</reference>
<dbReference type="Proteomes" id="UP000248688">
    <property type="component" value="Chromosome"/>
</dbReference>
<organism evidence="1 2">
    <name type="scientific">Echinicola strongylocentroti</name>
    <dbReference type="NCBI Taxonomy" id="1795355"/>
    <lineage>
        <taxon>Bacteria</taxon>
        <taxon>Pseudomonadati</taxon>
        <taxon>Bacteroidota</taxon>
        <taxon>Cytophagia</taxon>
        <taxon>Cytophagales</taxon>
        <taxon>Cyclobacteriaceae</taxon>
        <taxon>Echinicola</taxon>
    </lineage>
</organism>
<accession>A0A2Z4IRF6</accession>
<dbReference type="InterPro" id="IPR013785">
    <property type="entry name" value="Aldolase_TIM"/>
</dbReference>
<evidence type="ECO:0000313" key="2">
    <source>
        <dbReference type="Proteomes" id="UP000248688"/>
    </source>
</evidence>
<dbReference type="RefSeq" id="WP_112786245.1">
    <property type="nucleotide sequence ID" value="NZ_CP030041.1"/>
</dbReference>
<evidence type="ECO:0000313" key="1">
    <source>
        <dbReference type="EMBL" id="AWW32873.1"/>
    </source>
</evidence>
<gene>
    <name evidence="1" type="ORF">DN752_23545</name>
</gene>
<name>A0A2Z4IRF6_9BACT</name>
<protein>
    <recommendedName>
        <fullName evidence="3">Alpha-galactosidase</fullName>
    </recommendedName>
</protein>
<evidence type="ECO:0008006" key="3">
    <source>
        <dbReference type="Google" id="ProtNLM"/>
    </source>
</evidence>
<sequence length="485" mass="55024">MNSRRNFIKSAGLSSLLLGTNTGLSLGNTVGKKVSGSGSVPGQAISVREFMVEGPLFCPYHSVGAGVPKGGCQQYYHDRPFVHNPFTLPASGMSGSPVIMDVTGRFFGFKNTVGFQASEFEFDGRNTLKVHIPAGQELFVDESGNSDLAWKAYNKEMMERLSFRSPAFIPGFWKDLEYCTWVEQKYLAQERKGQFRNLNADFVKNYLKKVRELGYPTGKFTLDHGWARFPDGDVDSGFGSWQPDKTLFPDFERIIDHIASAGFTPGIWVGFPKIQMNSTAAKIYPNLLGNWGAESSSYDPSEVRYLNPYANIYDYAHEVFAPLIKTGIRKLKIDMSYNTKSDMLLIHREMYRAIKDIDQTVEVETHVPDIFFAPYTDVIRTNDIWLDDRYDWPCRVETHYEVAFKSAPSKLINLDHIGGNDSGVITEEKYLKHLAMYEGKRGYPLVSILPHHISQKCADRTGDYLWQYAHGKKLVTSDFYLDERK</sequence>
<dbReference type="OrthoDB" id="9758822at2"/>
<proteinExistence type="predicted"/>
<dbReference type="KEGG" id="est:DN752_23545"/>
<dbReference type="InterPro" id="IPR017853">
    <property type="entry name" value="GH"/>
</dbReference>